<proteinExistence type="predicted"/>
<feature type="non-terminal residue" evidence="1">
    <location>
        <position position="189"/>
    </location>
</feature>
<organism evidence="1">
    <name type="scientific">marine sediment metagenome</name>
    <dbReference type="NCBI Taxonomy" id="412755"/>
    <lineage>
        <taxon>unclassified sequences</taxon>
        <taxon>metagenomes</taxon>
        <taxon>ecological metagenomes</taxon>
    </lineage>
</organism>
<comment type="caution">
    <text evidence="1">The sequence shown here is derived from an EMBL/GenBank/DDBJ whole genome shotgun (WGS) entry which is preliminary data.</text>
</comment>
<sequence length="189" mass="21024">MTGVKAFHRSGQTFLTWKEIEDIAEGNEDVSWGDMVKKVATCNPMVGIVPKWPKREIRYSIYRHSQPITPTNIGQAEFIHDAMQGSVYAEDRIARGRKGEHGPVYLKSGQVLRRVMLEKGKFLSPGTGYHWVTAPRSGKAYYAVLTSVNGVENTTQITAANAVGPLDEKVAQPTPMLVAEKITDLRRPK</sequence>
<protein>
    <submittedName>
        <fullName evidence="1">Uncharacterized protein</fullName>
    </submittedName>
</protein>
<name>A0A0F8XKM2_9ZZZZ</name>
<gene>
    <name evidence="1" type="ORF">LCGC14_2933940</name>
</gene>
<accession>A0A0F8XKM2</accession>
<evidence type="ECO:0000313" key="1">
    <source>
        <dbReference type="EMBL" id="KKK69448.1"/>
    </source>
</evidence>
<reference evidence="1" key="1">
    <citation type="journal article" date="2015" name="Nature">
        <title>Complex archaea that bridge the gap between prokaryotes and eukaryotes.</title>
        <authorList>
            <person name="Spang A."/>
            <person name="Saw J.H."/>
            <person name="Jorgensen S.L."/>
            <person name="Zaremba-Niedzwiedzka K."/>
            <person name="Martijn J."/>
            <person name="Lind A.E."/>
            <person name="van Eijk R."/>
            <person name="Schleper C."/>
            <person name="Guy L."/>
            <person name="Ettema T.J."/>
        </authorList>
    </citation>
    <scope>NUCLEOTIDE SEQUENCE</scope>
</reference>
<dbReference type="AlphaFoldDB" id="A0A0F8XKM2"/>
<dbReference type="EMBL" id="LAZR01058646">
    <property type="protein sequence ID" value="KKK69448.1"/>
    <property type="molecule type" value="Genomic_DNA"/>
</dbReference>